<gene>
    <name evidence="2" type="ORF">HMPREF0063_11149</name>
</gene>
<dbReference type="SUPFAM" id="SSF51735">
    <property type="entry name" value="NAD(P)-binding Rossmann-fold domains"/>
    <property type="match status" value="1"/>
</dbReference>
<dbReference type="EMBL" id="ACLF03000004">
    <property type="protein sequence ID" value="EFQ83487.1"/>
    <property type="molecule type" value="Genomic_DNA"/>
</dbReference>
<sequence>MLLRWRRETVMLETRAVLSPSVQEDTMTDRHLVVGAGPVGRHVAQLLAARGSEVVVATRSGTDTGIDGVQHLALDATDTDALSAAASGSSVLYNCANPTDYTTWSALWPPLAASLLTAAERSGAVLAVTGNLYPYGPVGAPMTESTPDTATDTKGRLRATMWADARAAHEAGRIRAVEVRGSDYVGTGVGDHGHVSRQVGTLRAGKRAWVLFDADQPHTFTDVLDMARLLVAAGADESAWGRVWHAPSAAPRTQRQALVDLARVGDLPEPKISVLRPRLVRTIGAVVPMLKELADLSYQWTAPYVLDDAVSRAHFGLEPTPWDESMRRTLAG</sequence>
<evidence type="ECO:0000313" key="2">
    <source>
        <dbReference type="EMBL" id="EFQ83487.1"/>
    </source>
</evidence>
<reference evidence="2" key="1">
    <citation type="submission" date="2010-08" db="EMBL/GenBank/DDBJ databases">
        <authorList>
            <person name="Muzny D."/>
            <person name="Qin X."/>
            <person name="Buhay C."/>
            <person name="Dugan-Rocha S."/>
            <person name="Ding Y."/>
            <person name="Chen G."/>
            <person name="Hawes A."/>
            <person name="Holder M."/>
            <person name="Jhangiani S."/>
            <person name="Johnson A."/>
            <person name="Khan Z."/>
            <person name="Li Z."/>
            <person name="Liu W."/>
            <person name="Liu X."/>
            <person name="Perez L."/>
            <person name="Shen H."/>
            <person name="Wang Q."/>
            <person name="Watt J."/>
            <person name="Xi L."/>
            <person name="Xin Y."/>
            <person name="Zhou J."/>
            <person name="Deng J."/>
            <person name="Jiang H."/>
            <person name="Liu Y."/>
            <person name="Qu J."/>
            <person name="Song X.-Z."/>
            <person name="Zhang L."/>
            <person name="Villasana D."/>
            <person name="Johnson A."/>
            <person name="Liu J."/>
            <person name="Liyanage D."/>
            <person name="Lorensuhewa L."/>
            <person name="Robinson T."/>
            <person name="Song A."/>
            <person name="Song B.-B."/>
            <person name="Dinh H."/>
            <person name="Thornton R."/>
            <person name="Coyle M."/>
            <person name="Francisco L."/>
            <person name="Jackson L."/>
            <person name="Javaid M."/>
            <person name="Korchina V."/>
            <person name="Kovar C."/>
            <person name="Mata R."/>
            <person name="Mathew T."/>
            <person name="Ngo R."/>
            <person name="Nguyen L."/>
            <person name="Nguyen N."/>
            <person name="Okwuonu G."/>
            <person name="Ongeri F."/>
            <person name="Pham C."/>
            <person name="Simmons D."/>
            <person name="Wilczek-Boney K."/>
            <person name="Hale W."/>
            <person name="Jakkamsetti A."/>
            <person name="Pham P."/>
            <person name="Ruth R."/>
            <person name="San Lucas F."/>
            <person name="Warren J."/>
            <person name="Zhang J."/>
            <person name="Zhao Z."/>
            <person name="Zhou C."/>
            <person name="Zhu D."/>
            <person name="Lee S."/>
            <person name="Bess C."/>
            <person name="Blankenburg K."/>
            <person name="Forbes L."/>
            <person name="Fu Q."/>
            <person name="Gubbala S."/>
            <person name="Hirani K."/>
            <person name="Jayaseelan J.C."/>
            <person name="Lara F."/>
            <person name="Munidasa M."/>
            <person name="Palculict T."/>
            <person name="Patil S."/>
            <person name="Pu L.-L."/>
            <person name="Saada N."/>
            <person name="Tang L."/>
            <person name="Weissenberger G."/>
            <person name="Zhu Y."/>
            <person name="Hemphill L."/>
            <person name="Shang Y."/>
            <person name="Youmans B."/>
            <person name="Ayvaz T."/>
            <person name="Ross M."/>
            <person name="Santibanez J."/>
            <person name="Aqrawi P."/>
            <person name="Gross S."/>
            <person name="Joshi V."/>
            <person name="Fowler G."/>
            <person name="Nazareth L."/>
            <person name="Reid J."/>
            <person name="Worley K."/>
            <person name="Petrosino J."/>
            <person name="Highlander S."/>
            <person name="Gibbs R."/>
        </authorList>
    </citation>
    <scope>NUCLEOTIDE SEQUENCE [LARGE SCALE GENOMIC DNA]</scope>
    <source>
        <strain evidence="2">DSM 15272</strain>
    </source>
</reference>
<evidence type="ECO:0000313" key="3">
    <source>
        <dbReference type="Proteomes" id="UP000003111"/>
    </source>
</evidence>
<proteinExistence type="predicted"/>
<dbReference type="eggNOG" id="COG0451">
    <property type="taxonomic scope" value="Bacteria"/>
</dbReference>
<keyword evidence="3" id="KW-1185">Reference proteome</keyword>
<dbReference type="InterPro" id="IPR001509">
    <property type="entry name" value="Epimerase_deHydtase"/>
</dbReference>
<comment type="caution">
    <text evidence="2">The sequence shown here is derived from an EMBL/GenBank/DDBJ whole genome shotgun (WGS) entry which is preliminary data.</text>
</comment>
<dbReference type="Pfam" id="PF01370">
    <property type="entry name" value="Epimerase"/>
    <property type="match status" value="1"/>
</dbReference>
<dbReference type="Proteomes" id="UP000003111">
    <property type="component" value="Unassembled WGS sequence"/>
</dbReference>
<name>E2SAU1_9ACTN</name>
<accession>E2SAU1</accession>
<organism evidence="2 3">
    <name type="scientific">Aeromicrobium marinum DSM 15272</name>
    <dbReference type="NCBI Taxonomy" id="585531"/>
    <lineage>
        <taxon>Bacteria</taxon>
        <taxon>Bacillati</taxon>
        <taxon>Actinomycetota</taxon>
        <taxon>Actinomycetes</taxon>
        <taxon>Propionibacteriales</taxon>
        <taxon>Nocardioidaceae</taxon>
        <taxon>Aeromicrobium</taxon>
    </lineage>
</organism>
<dbReference type="Gene3D" id="3.40.50.720">
    <property type="entry name" value="NAD(P)-binding Rossmann-like Domain"/>
    <property type="match status" value="1"/>
</dbReference>
<feature type="domain" description="NAD-dependent epimerase/dehydratase" evidence="1">
    <location>
        <begin position="32"/>
        <end position="235"/>
    </location>
</feature>
<dbReference type="HOGENOM" id="CLU_049717_1_0_11"/>
<dbReference type="InterPro" id="IPR036291">
    <property type="entry name" value="NAD(P)-bd_dom_sf"/>
</dbReference>
<protein>
    <submittedName>
        <fullName evidence="2">NAD dependent epimerase/dehydratase family protein</fullName>
    </submittedName>
</protein>
<evidence type="ECO:0000259" key="1">
    <source>
        <dbReference type="Pfam" id="PF01370"/>
    </source>
</evidence>
<dbReference type="AlphaFoldDB" id="E2SAU1"/>
<dbReference type="STRING" id="585531.HMPREF0063_11149"/>